<evidence type="ECO:0000256" key="2">
    <source>
        <dbReference type="ARBA" id="ARBA00022448"/>
    </source>
</evidence>
<dbReference type="EMBL" id="BAAAJK010000006">
    <property type="protein sequence ID" value="GAA1384520.1"/>
    <property type="molecule type" value="Genomic_DNA"/>
</dbReference>
<organism evidence="8 9">
    <name type="scientific">Pseudonocardia kongjuensis</name>
    <dbReference type="NCBI Taxonomy" id="102227"/>
    <lineage>
        <taxon>Bacteria</taxon>
        <taxon>Bacillati</taxon>
        <taxon>Actinomycetota</taxon>
        <taxon>Actinomycetes</taxon>
        <taxon>Pseudonocardiales</taxon>
        <taxon>Pseudonocardiaceae</taxon>
        <taxon>Pseudonocardia</taxon>
    </lineage>
</organism>
<proteinExistence type="predicted"/>
<dbReference type="Proteomes" id="UP001501414">
    <property type="component" value="Unassembled WGS sequence"/>
</dbReference>
<dbReference type="Pfam" id="PF07690">
    <property type="entry name" value="MFS_1"/>
    <property type="match status" value="1"/>
</dbReference>
<evidence type="ECO:0000256" key="4">
    <source>
        <dbReference type="ARBA" id="ARBA00022989"/>
    </source>
</evidence>
<feature type="transmembrane region" description="Helical" evidence="6">
    <location>
        <begin position="338"/>
        <end position="359"/>
    </location>
</feature>
<feature type="transmembrane region" description="Helical" evidence="6">
    <location>
        <begin position="314"/>
        <end position="332"/>
    </location>
</feature>
<feature type="transmembrane region" description="Helical" evidence="6">
    <location>
        <begin position="30"/>
        <end position="55"/>
    </location>
</feature>
<reference evidence="9" key="1">
    <citation type="journal article" date="2019" name="Int. J. Syst. Evol. Microbiol.">
        <title>The Global Catalogue of Microorganisms (GCM) 10K type strain sequencing project: providing services to taxonomists for standard genome sequencing and annotation.</title>
        <authorList>
            <consortium name="The Broad Institute Genomics Platform"/>
            <consortium name="The Broad Institute Genome Sequencing Center for Infectious Disease"/>
            <person name="Wu L."/>
            <person name="Ma J."/>
        </authorList>
    </citation>
    <scope>NUCLEOTIDE SEQUENCE [LARGE SCALE GENOMIC DNA]</scope>
    <source>
        <strain evidence="9">JCM 11896</strain>
    </source>
</reference>
<dbReference type="InterPro" id="IPR036259">
    <property type="entry name" value="MFS_trans_sf"/>
</dbReference>
<dbReference type="Gene3D" id="1.20.1250.20">
    <property type="entry name" value="MFS general substrate transporter like domains"/>
    <property type="match status" value="1"/>
</dbReference>
<feature type="transmembrane region" description="Helical" evidence="6">
    <location>
        <begin position="212"/>
        <end position="230"/>
    </location>
</feature>
<feature type="transmembrane region" description="Helical" evidence="6">
    <location>
        <begin position="284"/>
        <end position="307"/>
    </location>
</feature>
<sequence length="443" mass="44446">MTAALLAGTLLAPLNSSIVAVGLDAVRRDFAIGFAEVSWLVTGFYLTACVAMPVAGRLADVYGPRSVFAAGMAVASAASAAAPFAPTIELLVACRCLLALGVSASFPCLMVTLRRLGTPGRLSAVALVNTTAGAVGPVVGGPAVAWLGWPAVFWVNLPLTCAALVVALVLLPGRPPSAGRGPRRGSDLLGGLLFAGGLALLLRAVLVHPFDVPSGLAALGVLTAFVAWELRVAAPFVDVRALRAAPGMLAVLAGFVLFNLGYYAAFYGLPQWFQGPLGLGPAQAGLLLFPLAASSVLATVGGARLLGPLTPHRLGLLALGLLLVGSVAVALLRPGSPIWLVATVAALLGVPYGLGNLGMQQLMYDRSPAHLAGLSGGLFQSARYVGAILAVGALGTLTPAAAGDDAAPDVTGLGVAMAVIAVLGAIVLGTTARRHPAGPGTPR</sequence>
<dbReference type="InterPro" id="IPR011701">
    <property type="entry name" value="MFS"/>
</dbReference>
<keyword evidence="2" id="KW-0813">Transport</keyword>
<evidence type="ECO:0000256" key="5">
    <source>
        <dbReference type="ARBA" id="ARBA00023136"/>
    </source>
</evidence>
<keyword evidence="4 6" id="KW-1133">Transmembrane helix</keyword>
<feature type="transmembrane region" description="Helical" evidence="6">
    <location>
        <begin position="185"/>
        <end position="206"/>
    </location>
</feature>
<feature type="domain" description="Major facilitator superfamily (MFS) profile" evidence="7">
    <location>
        <begin position="1"/>
        <end position="433"/>
    </location>
</feature>
<name>A0ABP4I984_9PSEU</name>
<feature type="transmembrane region" description="Helical" evidence="6">
    <location>
        <begin position="410"/>
        <end position="429"/>
    </location>
</feature>
<dbReference type="PANTHER" id="PTHR42718">
    <property type="entry name" value="MAJOR FACILITATOR SUPERFAMILY MULTIDRUG TRANSPORTER MFSC"/>
    <property type="match status" value="1"/>
</dbReference>
<evidence type="ECO:0000256" key="6">
    <source>
        <dbReference type="SAM" id="Phobius"/>
    </source>
</evidence>
<accession>A0ABP4I984</accession>
<feature type="transmembrane region" description="Helical" evidence="6">
    <location>
        <begin position="90"/>
        <end position="113"/>
    </location>
</feature>
<evidence type="ECO:0000259" key="7">
    <source>
        <dbReference type="PROSITE" id="PS50850"/>
    </source>
</evidence>
<comment type="caution">
    <text evidence="8">The sequence shown here is derived from an EMBL/GenBank/DDBJ whole genome shotgun (WGS) entry which is preliminary data.</text>
</comment>
<feature type="transmembrane region" description="Helical" evidence="6">
    <location>
        <begin position="125"/>
        <end position="147"/>
    </location>
</feature>
<dbReference type="InterPro" id="IPR020846">
    <property type="entry name" value="MFS_dom"/>
</dbReference>
<evidence type="ECO:0000313" key="9">
    <source>
        <dbReference type="Proteomes" id="UP001501414"/>
    </source>
</evidence>
<feature type="transmembrane region" description="Helical" evidence="6">
    <location>
        <begin position="242"/>
        <end position="264"/>
    </location>
</feature>
<evidence type="ECO:0000256" key="1">
    <source>
        <dbReference type="ARBA" id="ARBA00004651"/>
    </source>
</evidence>
<evidence type="ECO:0000256" key="3">
    <source>
        <dbReference type="ARBA" id="ARBA00022692"/>
    </source>
</evidence>
<keyword evidence="3 6" id="KW-0812">Transmembrane</keyword>
<comment type="subcellular location">
    <subcellularLocation>
        <location evidence="1">Cell membrane</location>
        <topology evidence="1">Multi-pass membrane protein</topology>
    </subcellularLocation>
</comment>
<keyword evidence="5 6" id="KW-0472">Membrane</keyword>
<feature type="transmembrane region" description="Helical" evidence="6">
    <location>
        <begin position="153"/>
        <end position="173"/>
    </location>
</feature>
<evidence type="ECO:0000313" key="8">
    <source>
        <dbReference type="EMBL" id="GAA1384520.1"/>
    </source>
</evidence>
<gene>
    <name evidence="8" type="ORF">GCM10009613_15450</name>
</gene>
<dbReference type="PROSITE" id="PS50850">
    <property type="entry name" value="MFS"/>
    <property type="match status" value="1"/>
</dbReference>
<keyword evidence="9" id="KW-1185">Reference proteome</keyword>
<dbReference type="SUPFAM" id="SSF103473">
    <property type="entry name" value="MFS general substrate transporter"/>
    <property type="match status" value="1"/>
</dbReference>
<protein>
    <submittedName>
        <fullName evidence="8">MFS transporter</fullName>
    </submittedName>
</protein>
<feature type="transmembrane region" description="Helical" evidence="6">
    <location>
        <begin position="371"/>
        <end position="398"/>
    </location>
</feature>
<dbReference type="PANTHER" id="PTHR42718:SF9">
    <property type="entry name" value="MAJOR FACILITATOR SUPERFAMILY MULTIDRUG TRANSPORTER MFSC"/>
    <property type="match status" value="1"/>
</dbReference>